<evidence type="ECO:0000313" key="1">
    <source>
        <dbReference type="EMBL" id="QGZ35653.1"/>
    </source>
</evidence>
<evidence type="ECO:0008006" key="3">
    <source>
        <dbReference type="Google" id="ProtNLM"/>
    </source>
</evidence>
<dbReference type="CDD" id="cd09117">
    <property type="entry name" value="PLDc_Bfil_DEXD_like"/>
    <property type="match status" value="1"/>
</dbReference>
<gene>
    <name evidence="1" type="ORF">GH266_14810</name>
</gene>
<evidence type="ECO:0000313" key="2">
    <source>
        <dbReference type="Proteomes" id="UP000435648"/>
    </source>
</evidence>
<reference evidence="1 2" key="1">
    <citation type="submission" date="2019-12" db="EMBL/GenBank/DDBJ databases">
        <title>The genome of Stappia indica PHM037.</title>
        <authorList>
            <person name="Kacar D."/>
            <person name="Galan B."/>
            <person name="Canedo L."/>
            <person name="Rodriguez P."/>
            <person name="de la Calle F."/>
            <person name="Garcia J.L."/>
        </authorList>
    </citation>
    <scope>NUCLEOTIDE SEQUENCE [LARGE SCALE GENOMIC DNA]</scope>
    <source>
        <strain evidence="1 2">PHM037</strain>
    </source>
</reference>
<sequence>MAILDEFAALEEIRTILASTDRAKLAVAFWGDGAIKRLGLVGSGVQLQILCNLESGACNPNELRKLLGLSNVVLKSHSALHAKVWWTPNAAVLGSSNASTNGLALEHETGSGWHEANVRIDDATTLNSISKWFEKLFNEGHRIEEADLARAEELWKARKRLVLSGVMSASTLFAAFEKAPQNSAWSRVKIAYSSEYISKNISDWLKNKQKQGFYSEGIFIYEGWNKCMFPGDFILDYDFSKNFAKYGGIWKVIDEDVHPEGVRLVVKLERLPVGPVHQFEVSAEEQAELAGIAPAAIKQYGEDSGSALLTLAQAMELIGARASVATDKAFHRAMLGIYEETMSFGYKPTTFRRMVADHGGVEAARRLIRGTATSGFEKLWENGRLDISVEALILRPEWHSLFTDEDREIARKRLKQYNFQVAD</sequence>
<dbReference type="EMBL" id="CP046908">
    <property type="protein sequence ID" value="QGZ35653.1"/>
    <property type="molecule type" value="Genomic_DNA"/>
</dbReference>
<dbReference type="AlphaFoldDB" id="A0A857C9J6"/>
<dbReference type="Proteomes" id="UP000435648">
    <property type="component" value="Chromosome"/>
</dbReference>
<proteinExistence type="predicted"/>
<accession>A0A857C9J6</accession>
<dbReference type="KEGG" id="siw:GH266_14810"/>
<dbReference type="OrthoDB" id="7605423at2"/>
<dbReference type="Gene3D" id="3.30.870.10">
    <property type="entry name" value="Endonuclease Chain A"/>
    <property type="match status" value="1"/>
</dbReference>
<dbReference type="RefSeq" id="WP_158194519.1">
    <property type="nucleotide sequence ID" value="NZ_CP046908.1"/>
</dbReference>
<organism evidence="1 2">
    <name type="scientific">Stappia indica</name>
    <dbReference type="NCBI Taxonomy" id="538381"/>
    <lineage>
        <taxon>Bacteria</taxon>
        <taxon>Pseudomonadati</taxon>
        <taxon>Pseudomonadota</taxon>
        <taxon>Alphaproteobacteria</taxon>
        <taxon>Hyphomicrobiales</taxon>
        <taxon>Stappiaceae</taxon>
        <taxon>Stappia</taxon>
    </lineage>
</organism>
<protein>
    <recommendedName>
        <fullName evidence="3">Phospholipase D-like domain-containing protein</fullName>
    </recommendedName>
</protein>
<name>A0A857C9J6_9HYPH</name>